<dbReference type="AlphaFoldDB" id="A0A5N6VF83"/>
<evidence type="ECO:0008006" key="3">
    <source>
        <dbReference type="Google" id="ProtNLM"/>
    </source>
</evidence>
<dbReference type="SUPFAM" id="SSF51430">
    <property type="entry name" value="NAD(P)-linked oxidoreductase"/>
    <property type="match status" value="1"/>
</dbReference>
<keyword evidence="2" id="KW-1185">Reference proteome</keyword>
<evidence type="ECO:0000313" key="1">
    <source>
        <dbReference type="EMBL" id="KAE8168421.1"/>
    </source>
</evidence>
<accession>A0A5N6VF83</accession>
<sequence length="61" mass="6833">MRVIAYSPLGNMNSIYNSSLPRLLQDSLPLLFAESEGLTVAQFTLLWNINSGVIDPKERTH</sequence>
<reference evidence="1 2" key="1">
    <citation type="submission" date="2019-04" db="EMBL/GenBank/DDBJ databases">
        <title>Friends and foes A comparative genomics study of 23 Aspergillus species from section Flavi.</title>
        <authorList>
            <consortium name="DOE Joint Genome Institute"/>
            <person name="Kjaerbolling I."/>
            <person name="Vesth T."/>
            <person name="Frisvad J.C."/>
            <person name="Nybo J.L."/>
            <person name="Theobald S."/>
            <person name="Kildgaard S."/>
            <person name="Isbrandt T."/>
            <person name="Kuo A."/>
            <person name="Sato A."/>
            <person name="Lyhne E.K."/>
            <person name="Kogle M.E."/>
            <person name="Wiebenga A."/>
            <person name="Kun R.S."/>
            <person name="Lubbers R.J."/>
            <person name="Makela M.R."/>
            <person name="Barry K."/>
            <person name="Chovatia M."/>
            <person name="Clum A."/>
            <person name="Daum C."/>
            <person name="Haridas S."/>
            <person name="He G."/>
            <person name="LaButti K."/>
            <person name="Lipzen A."/>
            <person name="Mondo S."/>
            <person name="Riley R."/>
            <person name="Salamov A."/>
            <person name="Simmons B.A."/>
            <person name="Magnuson J.K."/>
            <person name="Henrissat B."/>
            <person name="Mortensen U.H."/>
            <person name="Larsen T.O."/>
            <person name="Devries R.P."/>
            <person name="Grigoriev I.V."/>
            <person name="Machida M."/>
            <person name="Baker S.E."/>
            <person name="Andersen M.R."/>
        </authorList>
    </citation>
    <scope>NUCLEOTIDE SEQUENCE [LARGE SCALE GENOMIC DNA]</scope>
    <source>
        <strain evidence="1 2">CBS 117626</strain>
    </source>
</reference>
<name>A0A5N6VF83_ASPTM</name>
<protein>
    <recommendedName>
        <fullName evidence="3">NADP-dependent oxidoreductase domain-containing protein</fullName>
    </recommendedName>
</protein>
<proteinExistence type="predicted"/>
<dbReference type="InterPro" id="IPR036812">
    <property type="entry name" value="NAD(P)_OxRdtase_dom_sf"/>
</dbReference>
<dbReference type="EMBL" id="ML738585">
    <property type="protein sequence ID" value="KAE8168421.1"/>
    <property type="molecule type" value="Genomic_DNA"/>
</dbReference>
<organism evidence="1 2">
    <name type="scientific">Aspergillus tamarii</name>
    <dbReference type="NCBI Taxonomy" id="41984"/>
    <lineage>
        <taxon>Eukaryota</taxon>
        <taxon>Fungi</taxon>
        <taxon>Dikarya</taxon>
        <taxon>Ascomycota</taxon>
        <taxon>Pezizomycotina</taxon>
        <taxon>Eurotiomycetes</taxon>
        <taxon>Eurotiomycetidae</taxon>
        <taxon>Eurotiales</taxon>
        <taxon>Aspergillaceae</taxon>
        <taxon>Aspergillus</taxon>
        <taxon>Aspergillus subgen. Circumdati</taxon>
    </lineage>
</organism>
<dbReference type="Proteomes" id="UP000326950">
    <property type="component" value="Unassembled WGS sequence"/>
</dbReference>
<evidence type="ECO:0000313" key="2">
    <source>
        <dbReference type="Proteomes" id="UP000326950"/>
    </source>
</evidence>
<gene>
    <name evidence="1" type="ORF">BDV40DRAFT_250914</name>
</gene>